<reference evidence="1 2" key="1">
    <citation type="submission" date="2020-08" db="EMBL/GenBank/DDBJ databases">
        <title>Genomic Encyclopedia of Type Strains, Phase IV (KMG-IV): sequencing the most valuable type-strain genomes for metagenomic binning, comparative biology and taxonomic classification.</title>
        <authorList>
            <person name="Goeker M."/>
        </authorList>
    </citation>
    <scope>NUCLEOTIDE SEQUENCE [LARGE SCALE GENOMIC DNA]</scope>
    <source>
        <strain evidence="1 2">DSM 17075</strain>
    </source>
</reference>
<proteinExistence type="predicted"/>
<dbReference type="EMBL" id="JACIDE010000025">
    <property type="protein sequence ID" value="MBB4075106.1"/>
    <property type="molecule type" value="Genomic_DNA"/>
</dbReference>
<protein>
    <submittedName>
        <fullName evidence="1">Uncharacterized protein</fullName>
    </submittedName>
</protein>
<comment type="caution">
    <text evidence="1">The sequence shown here is derived from an EMBL/GenBank/DDBJ whole genome shotgun (WGS) entry which is preliminary data.</text>
</comment>
<keyword evidence="2" id="KW-1185">Reference proteome</keyword>
<dbReference type="AlphaFoldDB" id="A0A840E1Q0"/>
<dbReference type="Proteomes" id="UP000559598">
    <property type="component" value="Unassembled WGS sequence"/>
</dbReference>
<organism evidence="1 2">
    <name type="scientific">Anoxybacteroides voinovskiense</name>
    <dbReference type="NCBI Taxonomy" id="230470"/>
    <lineage>
        <taxon>Bacteria</taxon>
        <taxon>Bacillati</taxon>
        <taxon>Bacillota</taxon>
        <taxon>Bacilli</taxon>
        <taxon>Bacillales</taxon>
        <taxon>Anoxybacillaceae</taxon>
        <taxon>Anoxybacteroides</taxon>
    </lineage>
</organism>
<accession>A0A840E1Q0</accession>
<gene>
    <name evidence="1" type="ORF">GGR02_002908</name>
</gene>
<evidence type="ECO:0000313" key="2">
    <source>
        <dbReference type="Proteomes" id="UP000559598"/>
    </source>
</evidence>
<sequence length="101" mass="12100">MEKNYCTDEKNVQALVALVERDEKMKHAFHCISWHLYHFWEDSKVEQLADLGMVCATCKYVNACNWNHLSRFWLLEELTTDIRYSALIRPNRKRSQEDCCK</sequence>
<evidence type="ECO:0000313" key="1">
    <source>
        <dbReference type="EMBL" id="MBB4075106.1"/>
    </source>
</evidence>
<name>A0A840E1Q0_9BACL</name>